<evidence type="ECO:0000256" key="6">
    <source>
        <dbReference type="SAM" id="SignalP"/>
    </source>
</evidence>
<evidence type="ECO:0000259" key="7">
    <source>
        <dbReference type="Pfam" id="PF13473"/>
    </source>
</evidence>
<dbReference type="InterPro" id="IPR028096">
    <property type="entry name" value="EfeO_Cupredoxin"/>
</dbReference>
<feature type="domain" description="EfeO-type cupredoxin-like" evidence="7">
    <location>
        <begin position="11"/>
        <end position="113"/>
    </location>
</feature>
<evidence type="ECO:0000256" key="5">
    <source>
        <dbReference type="PIRSR" id="PIRSR602386-1"/>
    </source>
</evidence>
<gene>
    <name evidence="8" type="ORF">A3E29_04045</name>
</gene>
<dbReference type="Pfam" id="PF13473">
    <property type="entry name" value="Cupredoxin_1"/>
    <property type="match status" value="1"/>
</dbReference>
<accession>A0A1F5PKP5</accession>
<dbReference type="GO" id="GO:0042597">
    <property type="term" value="C:periplasmic space"/>
    <property type="evidence" value="ECO:0007669"/>
    <property type="project" value="UniProtKB-SubCell"/>
</dbReference>
<evidence type="ECO:0000313" key="9">
    <source>
        <dbReference type="Proteomes" id="UP000177682"/>
    </source>
</evidence>
<keyword evidence="4" id="KW-0249">Electron transport</keyword>
<comment type="caution">
    <text evidence="8">The sequence shown here is derived from an EMBL/GenBank/DDBJ whole genome shotgun (WGS) entry which is preliminary data.</text>
</comment>
<dbReference type="GO" id="GO:0009055">
    <property type="term" value="F:electron transfer activity"/>
    <property type="evidence" value="ECO:0007669"/>
    <property type="project" value="InterPro"/>
</dbReference>
<comment type="cofactor">
    <cofactor evidence="5">
        <name>Cu cation</name>
        <dbReference type="ChEBI" id="CHEBI:23378"/>
    </cofactor>
    <text evidence="5">Binds 1 copper ion per subunit.</text>
</comment>
<dbReference type="Gene3D" id="2.60.40.420">
    <property type="entry name" value="Cupredoxins - blue copper proteins"/>
    <property type="match status" value="1"/>
</dbReference>
<evidence type="ECO:0000256" key="1">
    <source>
        <dbReference type="ARBA" id="ARBA00004418"/>
    </source>
</evidence>
<keyword evidence="5" id="KW-0479">Metal-binding</keyword>
<organism evidence="8 9">
    <name type="scientific">Candidatus Doudnabacteria bacterium RIFCSPHIGHO2_12_FULL_48_16</name>
    <dbReference type="NCBI Taxonomy" id="1817838"/>
    <lineage>
        <taxon>Bacteria</taxon>
        <taxon>Candidatus Doudnaibacteriota</taxon>
    </lineage>
</organism>
<keyword evidence="6" id="KW-0732">Signal</keyword>
<evidence type="ECO:0000256" key="2">
    <source>
        <dbReference type="ARBA" id="ARBA00022448"/>
    </source>
</evidence>
<proteinExistence type="predicted"/>
<comment type="subcellular location">
    <subcellularLocation>
        <location evidence="1">Periplasm</location>
    </subcellularLocation>
</comment>
<keyword evidence="3" id="KW-0574">Periplasm</keyword>
<evidence type="ECO:0000313" key="8">
    <source>
        <dbReference type="EMBL" id="OGE90242.1"/>
    </source>
</evidence>
<name>A0A1F5PKP5_9BACT</name>
<dbReference type="GO" id="GO:0005507">
    <property type="term" value="F:copper ion binding"/>
    <property type="evidence" value="ECO:0007669"/>
    <property type="project" value="InterPro"/>
</dbReference>
<dbReference type="SUPFAM" id="SSF49503">
    <property type="entry name" value="Cupredoxins"/>
    <property type="match status" value="1"/>
</dbReference>
<keyword evidence="5" id="KW-0186">Copper</keyword>
<feature type="signal peptide" evidence="6">
    <location>
        <begin position="1"/>
        <end position="18"/>
    </location>
</feature>
<dbReference type="Proteomes" id="UP000177682">
    <property type="component" value="Unassembled WGS sequence"/>
</dbReference>
<reference evidence="8 9" key="1">
    <citation type="journal article" date="2016" name="Nat. Commun.">
        <title>Thousands of microbial genomes shed light on interconnected biogeochemical processes in an aquifer system.</title>
        <authorList>
            <person name="Anantharaman K."/>
            <person name="Brown C.T."/>
            <person name="Hug L.A."/>
            <person name="Sharon I."/>
            <person name="Castelle C.J."/>
            <person name="Probst A.J."/>
            <person name="Thomas B.C."/>
            <person name="Singh A."/>
            <person name="Wilkins M.J."/>
            <person name="Karaoz U."/>
            <person name="Brodie E.L."/>
            <person name="Williams K.H."/>
            <person name="Hubbard S.S."/>
            <person name="Banfield J.F."/>
        </authorList>
    </citation>
    <scope>NUCLEOTIDE SEQUENCE [LARGE SCALE GENOMIC DNA]</scope>
</reference>
<dbReference type="EMBL" id="MFEY01000007">
    <property type="protein sequence ID" value="OGE90242.1"/>
    <property type="molecule type" value="Genomic_DNA"/>
</dbReference>
<keyword evidence="2" id="KW-0813">Transport</keyword>
<evidence type="ECO:0000256" key="4">
    <source>
        <dbReference type="ARBA" id="ARBA00022982"/>
    </source>
</evidence>
<feature type="chain" id="PRO_5009520408" description="EfeO-type cupredoxin-like domain-containing protein" evidence="6">
    <location>
        <begin position="19"/>
        <end position="115"/>
    </location>
</feature>
<sequence>MQYKLILLALLVVVAASACGKKNSPNTEPVGLSAEVSITKDGFSPAELTVKQGTQVIFKNEDSRPHWPESDLPGFDSLQGIPAGQTYSVTFTRPGIWAYKDHLNKTLKGSVTVTE</sequence>
<dbReference type="InterPro" id="IPR008972">
    <property type="entry name" value="Cupredoxin"/>
</dbReference>
<protein>
    <recommendedName>
        <fullName evidence="7">EfeO-type cupredoxin-like domain-containing protein</fullName>
    </recommendedName>
</protein>
<dbReference type="AlphaFoldDB" id="A0A1F5PKP5"/>
<evidence type="ECO:0000256" key="3">
    <source>
        <dbReference type="ARBA" id="ARBA00022764"/>
    </source>
</evidence>
<dbReference type="PRINTS" id="PR00155">
    <property type="entry name" value="AMICYANIN"/>
</dbReference>
<dbReference type="InterPro" id="IPR002386">
    <property type="entry name" value="Amicyanin/Pseudoazurin"/>
</dbReference>
<dbReference type="PROSITE" id="PS51257">
    <property type="entry name" value="PROKAR_LIPOPROTEIN"/>
    <property type="match status" value="1"/>
</dbReference>
<feature type="binding site" evidence="5">
    <location>
        <position position="66"/>
    </location>
    <ligand>
        <name>Cu cation</name>
        <dbReference type="ChEBI" id="CHEBI:23378"/>
    </ligand>
</feature>